<feature type="active site" description="Proton acceptor" evidence="12">
    <location>
        <position position="8"/>
    </location>
</feature>
<dbReference type="EC" id="5.3.1.16" evidence="5 12"/>
<dbReference type="SUPFAM" id="SSF51366">
    <property type="entry name" value="Ribulose-phoshate binding barrel"/>
    <property type="match status" value="1"/>
</dbReference>
<dbReference type="InterPro" id="IPR023016">
    <property type="entry name" value="HisA/PriA"/>
</dbReference>
<dbReference type="Gene3D" id="3.20.20.70">
    <property type="entry name" value="Aldolase class I"/>
    <property type="match status" value="1"/>
</dbReference>
<evidence type="ECO:0000256" key="9">
    <source>
        <dbReference type="ARBA" id="ARBA00023102"/>
    </source>
</evidence>
<dbReference type="InterPro" id="IPR013785">
    <property type="entry name" value="Aldolase_TIM"/>
</dbReference>
<evidence type="ECO:0000256" key="5">
    <source>
        <dbReference type="ARBA" id="ARBA00012550"/>
    </source>
</evidence>
<dbReference type="EMBL" id="BAAADO010000007">
    <property type="protein sequence ID" value="GAA0501377.1"/>
    <property type="molecule type" value="Genomic_DNA"/>
</dbReference>
<organism evidence="15 16">
    <name type="scientific">Salinibacillus aidingensis</name>
    <dbReference type="NCBI Taxonomy" id="237684"/>
    <lineage>
        <taxon>Bacteria</taxon>
        <taxon>Bacillati</taxon>
        <taxon>Bacillota</taxon>
        <taxon>Bacilli</taxon>
        <taxon>Bacillales</taxon>
        <taxon>Bacillaceae</taxon>
        <taxon>Salinibacillus</taxon>
    </lineage>
</organism>
<reference evidence="15 16" key="1">
    <citation type="journal article" date="2019" name="Int. J. Syst. Evol. Microbiol.">
        <title>The Global Catalogue of Microorganisms (GCM) 10K type strain sequencing project: providing services to taxonomists for standard genome sequencing and annotation.</title>
        <authorList>
            <consortium name="The Broad Institute Genomics Platform"/>
            <consortium name="The Broad Institute Genome Sequencing Center for Infectious Disease"/>
            <person name="Wu L."/>
            <person name="Ma J."/>
        </authorList>
    </citation>
    <scope>NUCLEOTIDE SEQUENCE [LARGE SCALE GENOMIC DNA]</scope>
    <source>
        <strain evidence="15 16">JCM 12389</strain>
    </source>
</reference>
<evidence type="ECO:0000256" key="11">
    <source>
        <dbReference type="ARBA" id="ARBA00030547"/>
    </source>
</evidence>
<comment type="subcellular location">
    <subcellularLocation>
        <location evidence="2 12 14">Cytoplasm</location>
    </subcellularLocation>
</comment>
<proteinExistence type="inferred from homology"/>
<comment type="catalytic activity">
    <reaction evidence="1 12 14">
        <text>1-(5-phospho-beta-D-ribosyl)-5-[(5-phospho-beta-D-ribosylamino)methylideneamino]imidazole-4-carboxamide = 5-[(5-phospho-1-deoxy-D-ribulos-1-ylimino)methylamino]-1-(5-phospho-beta-D-ribosyl)imidazole-4-carboxamide</text>
        <dbReference type="Rhea" id="RHEA:15469"/>
        <dbReference type="ChEBI" id="CHEBI:58435"/>
        <dbReference type="ChEBI" id="CHEBI:58525"/>
        <dbReference type="EC" id="5.3.1.16"/>
    </reaction>
</comment>
<dbReference type="Proteomes" id="UP001500880">
    <property type="component" value="Unassembled WGS sequence"/>
</dbReference>
<evidence type="ECO:0000256" key="3">
    <source>
        <dbReference type="ARBA" id="ARBA00005133"/>
    </source>
</evidence>
<dbReference type="RefSeq" id="WP_343843094.1">
    <property type="nucleotide sequence ID" value="NZ_BAAADO010000007.1"/>
</dbReference>
<evidence type="ECO:0000313" key="16">
    <source>
        <dbReference type="Proteomes" id="UP001500880"/>
    </source>
</evidence>
<evidence type="ECO:0000256" key="12">
    <source>
        <dbReference type="HAMAP-Rule" id="MF_01014"/>
    </source>
</evidence>
<keyword evidence="16" id="KW-1185">Reference proteome</keyword>
<gene>
    <name evidence="12 15" type="primary">hisA</name>
    <name evidence="15" type="ORF">GCM10008986_31020</name>
</gene>
<dbReference type="NCBIfam" id="NF010112">
    <property type="entry name" value="PRK13585.1"/>
    <property type="match status" value="1"/>
</dbReference>
<evidence type="ECO:0000256" key="4">
    <source>
        <dbReference type="ARBA" id="ARBA00009667"/>
    </source>
</evidence>
<dbReference type="InterPro" id="IPR011060">
    <property type="entry name" value="RibuloseP-bd_barrel"/>
</dbReference>
<evidence type="ECO:0000256" key="6">
    <source>
        <dbReference type="ARBA" id="ARBA00018464"/>
    </source>
</evidence>
<name>A0ABN1BMU2_9BACI</name>
<evidence type="ECO:0000313" key="15">
    <source>
        <dbReference type="EMBL" id="GAA0501377.1"/>
    </source>
</evidence>
<sequence>MILYPAIDIRNGKCVRLIQGDYNQEDVYGDPVEMAQKWINKGAKALHLVDLDGAKSGTSENLTTIEAIVNQTDIPVQVGGGIRTMNQVHALASIGVQRIILGTAALTNETFLNEAVSNYPDCIAVSIDAKKGYVATDGWTKTSDRKALDFARELEKKGVQTIIYTDIAKDGMLSGPNFTEIDHVNQHVQMNVIASGGISSQEDVEKLSELNVYGAIIGKALYTGKLEFEQMVKEV</sequence>
<evidence type="ECO:0000256" key="14">
    <source>
        <dbReference type="RuleBase" id="RU003658"/>
    </source>
</evidence>
<dbReference type="InterPro" id="IPR044524">
    <property type="entry name" value="Isoase_HisA-like"/>
</dbReference>
<dbReference type="GO" id="GO:0016853">
    <property type="term" value="F:isomerase activity"/>
    <property type="evidence" value="ECO:0007669"/>
    <property type="project" value="UniProtKB-KW"/>
</dbReference>
<evidence type="ECO:0000256" key="2">
    <source>
        <dbReference type="ARBA" id="ARBA00004496"/>
    </source>
</evidence>
<dbReference type="PANTHER" id="PTHR43090">
    <property type="entry name" value="1-(5-PHOSPHORIBOSYL)-5-[(5-PHOSPHORIBOSYLAMINO)METHYLIDENEAMINO] IMIDAZOLE-4-CARBOXAMIDE ISOMERASE"/>
    <property type="match status" value="1"/>
</dbReference>
<feature type="active site" description="Proton donor" evidence="12">
    <location>
        <position position="128"/>
    </location>
</feature>
<comment type="pathway">
    <text evidence="3 12 14">Amino-acid biosynthesis; L-histidine biosynthesis; L-histidine from 5-phospho-alpha-D-ribose 1-diphosphate: step 4/9.</text>
</comment>
<dbReference type="NCBIfam" id="TIGR00007">
    <property type="entry name" value="1-(5-phosphoribosyl)-5-[(5-phosphoribosylamino)methylideneamino]imidazole-4-carboxamide isomerase"/>
    <property type="match status" value="1"/>
</dbReference>
<evidence type="ECO:0000256" key="13">
    <source>
        <dbReference type="RuleBase" id="RU003657"/>
    </source>
</evidence>
<comment type="similarity">
    <text evidence="4 12 13">Belongs to the HisA/HisF family.</text>
</comment>
<dbReference type="Pfam" id="PF00977">
    <property type="entry name" value="His_biosynth"/>
    <property type="match status" value="1"/>
</dbReference>
<accession>A0ABN1BMU2</accession>
<dbReference type="InterPro" id="IPR006062">
    <property type="entry name" value="His_biosynth"/>
</dbReference>
<dbReference type="HAMAP" id="MF_01014">
    <property type="entry name" value="HisA"/>
    <property type="match status" value="1"/>
</dbReference>
<evidence type="ECO:0000256" key="1">
    <source>
        <dbReference type="ARBA" id="ARBA00000901"/>
    </source>
</evidence>
<dbReference type="CDD" id="cd04732">
    <property type="entry name" value="HisA"/>
    <property type="match status" value="1"/>
</dbReference>
<comment type="caution">
    <text evidence="15">The sequence shown here is derived from an EMBL/GenBank/DDBJ whole genome shotgun (WGS) entry which is preliminary data.</text>
</comment>
<evidence type="ECO:0000256" key="7">
    <source>
        <dbReference type="ARBA" id="ARBA00022490"/>
    </source>
</evidence>
<keyword evidence="7 12" id="KW-0963">Cytoplasm</keyword>
<evidence type="ECO:0000256" key="10">
    <source>
        <dbReference type="ARBA" id="ARBA00023235"/>
    </source>
</evidence>
<dbReference type="PANTHER" id="PTHR43090:SF2">
    <property type="entry name" value="1-(5-PHOSPHORIBOSYL)-5-[(5-PHOSPHORIBOSYLAMINO)METHYLIDENEAMINO] IMIDAZOLE-4-CARBOXAMIDE ISOMERASE"/>
    <property type="match status" value="1"/>
</dbReference>
<keyword evidence="8 12" id="KW-0028">Amino-acid biosynthesis</keyword>
<protein>
    <recommendedName>
        <fullName evidence="6 12">1-(5-phosphoribosyl)-5-[(5-phosphoribosylamino)methylideneamino] imidazole-4-carboxamide isomerase</fullName>
        <ecNumber evidence="5 12">5.3.1.16</ecNumber>
    </recommendedName>
    <alternativeName>
        <fullName evidence="11 12">Phosphoribosylformimino-5-aminoimidazole carboxamide ribotide isomerase</fullName>
    </alternativeName>
</protein>
<keyword evidence="9 12" id="KW-0368">Histidine biosynthesis</keyword>
<evidence type="ECO:0000256" key="8">
    <source>
        <dbReference type="ARBA" id="ARBA00022605"/>
    </source>
</evidence>
<keyword evidence="10 12" id="KW-0413">Isomerase</keyword>
<dbReference type="InterPro" id="IPR006063">
    <property type="entry name" value="HisA_bact_arch"/>
</dbReference>